<dbReference type="Gene3D" id="3.30.420.10">
    <property type="entry name" value="Ribonuclease H-like superfamily/Ribonuclease H"/>
    <property type="match status" value="1"/>
</dbReference>
<dbReference type="EMBL" id="GAMC01007077">
    <property type="protein sequence ID" value="JAB99478.1"/>
    <property type="molecule type" value="mRNA"/>
</dbReference>
<sequence length="108" mass="12389">MMMWPSFGVNRDGALCHTAKETNNLLKEALWCAHYPHCGPPRSCNLTALDYFVWGYVKSLVYADKREMITTLEGNIRRVIADIRHYSLQKVVENSTTRLDLFKLAAVI</sequence>
<evidence type="ECO:0000313" key="1">
    <source>
        <dbReference type="EMBL" id="JAB99478.1"/>
    </source>
</evidence>
<proteinExistence type="evidence at transcript level"/>
<reference evidence="1" key="2">
    <citation type="journal article" date="2014" name="BMC Genomics">
        <title>A genomic perspective to assessing quality of mass-reared SIT flies used in Mediterranean fruit fly (Ceratitis capitata) eradication in California.</title>
        <authorList>
            <person name="Calla B."/>
            <person name="Hall B."/>
            <person name="Hou S."/>
            <person name="Geib S.M."/>
        </authorList>
    </citation>
    <scope>NUCLEOTIDE SEQUENCE</scope>
</reference>
<dbReference type="GO" id="GO:0003676">
    <property type="term" value="F:nucleic acid binding"/>
    <property type="evidence" value="ECO:0007669"/>
    <property type="project" value="InterPro"/>
</dbReference>
<dbReference type="InterPro" id="IPR036397">
    <property type="entry name" value="RNaseH_sf"/>
</dbReference>
<protein>
    <submittedName>
        <fullName evidence="1">Uncharacterized protein</fullName>
    </submittedName>
</protein>
<reference evidence="1" key="1">
    <citation type="submission" date="2013-07" db="EMBL/GenBank/DDBJ databases">
        <authorList>
            <person name="Geib S."/>
        </authorList>
    </citation>
    <scope>NUCLEOTIDE SEQUENCE</scope>
</reference>
<name>W8BRJ8_CERCA</name>
<dbReference type="PANTHER" id="PTHR47326">
    <property type="entry name" value="TRANSPOSABLE ELEMENT TC3 TRANSPOSASE-LIKE PROTEIN"/>
    <property type="match status" value="1"/>
</dbReference>
<dbReference type="PANTHER" id="PTHR47326:SF1">
    <property type="entry name" value="HTH PSQ-TYPE DOMAIN-CONTAINING PROTEIN"/>
    <property type="match status" value="1"/>
</dbReference>
<dbReference type="AlphaFoldDB" id="W8BRJ8"/>
<organism evidence="1">
    <name type="scientific">Ceratitis capitata</name>
    <name type="common">Mediterranean fruit fly</name>
    <name type="synonym">Tephritis capitata</name>
    <dbReference type="NCBI Taxonomy" id="7213"/>
    <lineage>
        <taxon>Eukaryota</taxon>
        <taxon>Metazoa</taxon>
        <taxon>Ecdysozoa</taxon>
        <taxon>Arthropoda</taxon>
        <taxon>Hexapoda</taxon>
        <taxon>Insecta</taxon>
        <taxon>Pterygota</taxon>
        <taxon>Neoptera</taxon>
        <taxon>Endopterygota</taxon>
        <taxon>Diptera</taxon>
        <taxon>Brachycera</taxon>
        <taxon>Muscomorpha</taxon>
        <taxon>Tephritoidea</taxon>
        <taxon>Tephritidae</taxon>
        <taxon>Ceratitis</taxon>
        <taxon>Ceratitis</taxon>
    </lineage>
</organism>
<accession>W8BRJ8</accession>